<protein>
    <submittedName>
        <fullName evidence="2">Ovule protein</fullName>
    </submittedName>
</protein>
<accession>A0A0R3QTG5</accession>
<name>A0A0R3QTG5_9BILA</name>
<keyword evidence="1" id="KW-1133">Transmembrane helix</keyword>
<sequence>LLFPVNERRSNQAATKALLTIVQCTSFIHISCSFTALLYSLLQ</sequence>
<dbReference type="AlphaFoldDB" id="A0A0R3QTG5"/>
<organism evidence="2">
    <name type="scientific">Brugia timori</name>
    <dbReference type="NCBI Taxonomy" id="42155"/>
    <lineage>
        <taxon>Eukaryota</taxon>
        <taxon>Metazoa</taxon>
        <taxon>Ecdysozoa</taxon>
        <taxon>Nematoda</taxon>
        <taxon>Chromadorea</taxon>
        <taxon>Rhabditida</taxon>
        <taxon>Spirurina</taxon>
        <taxon>Spiruromorpha</taxon>
        <taxon>Filarioidea</taxon>
        <taxon>Onchocercidae</taxon>
        <taxon>Brugia</taxon>
    </lineage>
</organism>
<evidence type="ECO:0000313" key="2">
    <source>
        <dbReference type="WBParaSite" id="BTMF_0001101701-mRNA-1"/>
    </source>
</evidence>
<feature type="transmembrane region" description="Helical" evidence="1">
    <location>
        <begin position="20"/>
        <end position="42"/>
    </location>
</feature>
<keyword evidence="1" id="KW-0812">Transmembrane</keyword>
<dbReference type="WBParaSite" id="BTMF_0001101701-mRNA-1">
    <property type="protein sequence ID" value="BTMF_0001101701-mRNA-1"/>
    <property type="gene ID" value="BTMF_0001101701"/>
</dbReference>
<reference evidence="2" key="1">
    <citation type="submission" date="2017-02" db="UniProtKB">
        <authorList>
            <consortium name="WormBaseParasite"/>
        </authorList>
    </citation>
    <scope>IDENTIFICATION</scope>
</reference>
<proteinExistence type="predicted"/>
<evidence type="ECO:0000256" key="1">
    <source>
        <dbReference type="SAM" id="Phobius"/>
    </source>
</evidence>
<keyword evidence="1" id="KW-0472">Membrane</keyword>